<comment type="caution">
    <text evidence="3">The sequence shown here is derived from an EMBL/GenBank/DDBJ whole genome shotgun (WGS) entry which is preliminary data.</text>
</comment>
<reference evidence="3 4" key="1">
    <citation type="submission" date="2020-07" db="EMBL/GenBank/DDBJ databases">
        <title>Sequencing the genomes of 1000 actinobacteria strains.</title>
        <authorList>
            <person name="Klenk H.-P."/>
        </authorList>
    </citation>
    <scope>NUCLEOTIDE SEQUENCE [LARGE SCALE GENOMIC DNA]</scope>
    <source>
        <strain evidence="3 4">DSM 21350</strain>
    </source>
</reference>
<protein>
    <submittedName>
        <fullName evidence="3">Uncharacterized protein</fullName>
    </submittedName>
</protein>
<dbReference type="Proteomes" id="UP000535511">
    <property type="component" value="Unassembled WGS sequence"/>
</dbReference>
<organism evidence="3 4">
    <name type="scientific">Nocardioides panaciterrulae</name>
    <dbReference type="NCBI Taxonomy" id="661492"/>
    <lineage>
        <taxon>Bacteria</taxon>
        <taxon>Bacillati</taxon>
        <taxon>Actinomycetota</taxon>
        <taxon>Actinomycetes</taxon>
        <taxon>Propionibacteriales</taxon>
        <taxon>Nocardioidaceae</taxon>
        <taxon>Nocardioides</taxon>
    </lineage>
</organism>
<evidence type="ECO:0000256" key="1">
    <source>
        <dbReference type="SAM" id="MobiDB-lite"/>
    </source>
</evidence>
<name>A0A7Y9JC48_9ACTN</name>
<keyword evidence="2" id="KW-1133">Transmembrane helix</keyword>
<accession>A0A7Y9JC48</accession>
<keyword evidence="2" id="KW-0472">Membrane</keyword>
<feature type="region of interest" description="Disordered" evidence="1">
    <location>
        <begin position="70"/>
        <end position="95"/>
    </location>
</feature>
<evidence type="ECO:0000256" key="2">
    <source>
        <dbReference type="SAM" id="Phobius"/>
    </source>
</evidence>
<feature type="transmembrane region" description="Helical" evidence="2">
    <location>
        <begin position="20"/>
        <end position="39"/>
    </location>
</feature>
<keyword evidence="2" id="KW-0812">Transmembrane</keyword>
<dbReference type="AlphaFoldDB" id="A0A7Y9JC48"/>
<evidence type="ECO:0000313" key="3">
    <source>
        <dbReference type="EMBL" id="NYD43043.1"/>
    </source>
</evidence>
<keyword evidence="4" id="KW-1185">Reference proteome</keyword>
<dbReference type="EMBL" id="JACCBG010000001">
    <property type="protein sequence ID" value="NYD43043.1"/>
    <property type="molecule type" value="Genomic_DNA"/>
</dbReference>
<proteinExistence type="predicted"/>
<gene>
    <name evidence="3" type="ORF">BJZ21_003126</name>
</gene>
<sequence>MDPLELARGQLGSITTVHSFLFLPTTSGFSALVAGYGTTRVRTRGPHRLRPSRSVWTGWTGWTGCRTSSTHCGRGAIGPPGSTRRQLRTKDEPWV</sequence>
<evidence type="ECO:0000313" key="4">
    <source>
        <dbReference type="Proteomes" id="UP000535511"/>
    </source>
</evidence>